<dbReference type="AlphaFoldDB" id="A0A0F9HHY5"/>
<reference evidence="1" key="1">
    <citation type="journal article" date="2015" name="Nature">
        <title>Complex archaea that bridge the gap between prokaryotes and eukaryotes.</title>
        <authorList>
            <person name="Spang A."/>
            <person name="Saw J.H."/>
            <person name="Jorgensen S.L."/>
            <person name="Zaremba-Niedzwiedzka K."/>
            <person name="Martijn J."/>
            <person name="Lind A.E."/>
            <person name="van Eijk R."/>
            <person name="Schleper C."/>
            <person name="Guy L."/>
            <person name="Ettema T.J."/>
        </authorList>
    </citation>
    <scope>NUCLEOTIDE SEQUENCE</scope>
</reference>
<gene>
    <name evidence="1" type="ORF">LCGC14_1700270</name>
</gene>
<comment type="caution">
    <text evidence="1">The sequence shown here is derived from an EMBL/GenBank/DDBJ whole genome shotgun (WGS) entry which is preliminary data.</text>
</comment>
<evidence type="ECO:0000313" key="1">
    <source>
        <dbReference type="EMBL" id="KKM15016.1"/>
    </source>
</evidence>
<proteinExistence type="predicted"/>
<protein>
    <submittedName>
        <fullName evidence="1">Uncharacterized protein</fullName>
    </submittedName>
</protein>
<organism evidence="1">
    <name type="scientific">marine sediment metagenome</name>
    <dbReference type="NCBI Taxonomy" id="412755"/>
    <lineage>
        <taxon>unclassified sequences</taxon>
        <taxon>metagenomes</taxon>
        <taxon>ecological metagenomes</taxon>
    </lineage>
</organism>
<sequence>MKRLFEVTWDDEFGEKWLTAENLMTLVKTSTCIGEDIKITIDDITQRENAADDAAVADTAGTEKCKVCNFKIRNLCHRNPPCKDVGAKGGGFVRVSDDDWCGEFRPEAVVMDPVEE</sequence>
<accession>A0A0F9HHY5</accession>
<dbReference type="EMBL" id="LAZR01015009">
    <property type="protein sequence ID" value="KKM15016.1"/>
    <property type="molecule type" value="Genomic_DNA"/>
</dbReference>
<name>A0A0F9HHY5_9ZZZZ</name>